<reference evidence="4 5" key="1">
    <citation type="submission" date="2016-03" db="EMBL/GenBank/DDBJ databases">
        <title>Mechanisms controlling the formation of the plant cell surface in tip-growing cells are functionally conserved among land plants.</title>
        <authorList>
            <person name="Honkanen S."/>
            <person name="Jones V.A."/>
            <person name="Morieri G."/>
            <person name="Champion C."/>
            <person name="Hetherington A.J."/>
            <person name="Kelly S."/>
            <person name="Saint-Marcoux D."/>
            <person name="Proust H."/>
            <person name="Prescott H."/>
            <person name="Dolan L."/>
        </authorList>
    </citation>
    <scope>NUCLEOTIDE SEQUENCE [LARGE SCALE GENOMIC DNA]</scope>
    <source>
        <strain evidence="5">cv. Tak-1 and cv. Tak-2</strain>
        <tissue evidence="4">Whole gametophyte</tissue>
    </source>
</reference>
<keyword evidence="5" id="KW-1185">Reference proteome</keyword>
<accession>A0A176VLS5</accession>
<reference evidence="2" key="2">
    <citation type="journal article" date="2019" name="Curr. Biol.">
        <title>Chromatin organization in early land plants reveals an ancestral association between H3K27me3, transposons, and constitutive heterochromatin.</title>
        <authorList>
            <person name="Montgomery S.A."/>
            <person name="Tanizawa Y."/>
            <person name="Galik B."/>
            <person name="Wang N."/>
            <person name="Ito T."/>
            <person name="Mochizuki T."/>
            <person name="Akimcheva S."/>
            <person name="Bowman J."/>
            <person name="Cognat V."/>
            <person name="Drouard L."/>
            <person name="Ekker H."/>
            <person name="Houng S."/>
            <person name="Kohchi T."/>
            <person name="Lin S."/>
            <person name="Liu L.D."/>
            <person name="Nakamura Y."/>
            <person name="Valeeva L.R."/>
            <person name="Shakirov E.V."/>
            <person name="Shippen D.E."/>
            <person name="Wei W."/>
            <person name="Yagura M."/>
            <person name="Yamaoka S."/>
            <person name="Yamato K.T."/>
            <person name="Liu C."/>
            <person name="Berger F."/>
        </authorList>
    </citation>
    <scope>NUCLEOTIDE SEQUENCE [LARGE SCALE GENOMIC DNA]</scope>
    <source>
        <strain evidence="2">Tak-1</strain>
    </source>
</reference>
<dbReference type="EMBL" id="AP019870">
    <property type="protein sequence ID" value="BBN11801.1"/>
    <property type="molecule type" value="Genomic_DNA"/>
</dbReference>
<evidence type="ECO:0000313" key="3">
    <source>
        <dbReference type="EMBL" id="BBN11802.1"/>
    </source>
</evidence>
<dbReference type="GO" id="GO:0009507">
    <property type="term" value="C:chloroplast"/>
    <property type="evidence" value="ECO:0007669"/>
    <property type="project" value="TreeGrafter"/>
</dbReference>
<dbReference type="Gene3D" id="3.40.50.1820">
    <property type="entry name" value="alpha/beta hydrolase"/>
    <property type="match status" value="1"/>
</dbReference>
<evidence type="ECO:0000313" key="4">
    <source>
        <dbReference type="EMBL" id="OAE21908.1"/>
    </source>
</evidence>
<dbReference type="Proteomes" id="UP001162541">
    <property type="component" value="Chromosome 5"/>
</dbReference>
<feature type="domain" description="AB hydrolase-1" evidence="1">
    <location>
        <begin position="140"/>
        <end position="395"/>
    </location>
</feature>
<evidence type="ECO:0000313" key="2">
    <source>
        <dbReference type="EMBL" id="BBN11801.1"/>
    </source>
</evidence>
<gene>
    <name evidence="4" type="ORF">AXG93_3988s1140</name>
    <name evidence="2" type="ORF">Mp_5g14850</name>
    <name evidence="3" type="ORF">Mp_5g14860</name>
</gene>
<sequence>MATATACCGARIVSSSSTSSVARSNGDGSRVVQFVAAASNLHFGYDATSTFSVSLKSGALSSLRPRIPSVKSEVQRSRLRVDAAAASQTKDASKVQTKQWTWTFEGTPIKINLVEYLPNGSSPTKTLVMLPTISDVSTTEEWHAVAERLQSKSSTSYRIVCVDFPGLGLSDRPGIDYTADLYEKFLVDIISEKDGPICPSSGGPPVIVGGGHSATIAARAISRGLLEASALALVAPTWAGPLPIVFGREPNMETRYSLLRNTLRSPGVGWAMYKYLVSSPKNIRLQYLTHVYADADNVTPSMVESRTALTQMEGARFAPTAFLTGLLDPTKSREEFIGLFANMEGKLPTLVVSSVKSPKRSRAEMEALEGVKGVTKFVKVPGALLPQEEYPDAVYDELVSFLQSEQ</sequence>
<reference evidence="6" key="3">
    <citation type="journal article" date="2020" name="Curr. Biol.">
        <title>Chromatin organization in early land plants reveals an ancestral association between H3K27me3, transposons, and constitutive heterochromatin.</title>
        <authorList>
            <person name="Montgomery S.A."/>
            <person name="Tanizawa Y."/>
            <person name="Galik B."/>
            <person name="Wang N."/>
            <person name="Ito T."/>
            <person name="Mochizuki T."/>
            <person name="Akimcheva S."/>
            <person name="Bowman J.L."/>
            <person name="Cognat V."/>
            <person name="Marechal-Drouard L."/>
            <person name="Ekker H."/>
            <person name="Hong S.F."/>
            <person name="Kohchi T."/>
            <person name="Lin S.S."/>
            <person name="Liu L.D."/>
            <person name="Nakamura Y."/>
            <person name="Valeeva L.R."/>
            <person name="Shakirov E.V."/>
            <person name="Shippen D.E."/>
            <person name="Wei W.L."/>
            <person name="Yagura M."/>
            <person name="Yamaoka S."/>
            <person name="Yamato K.T."/>
            <person name="Liu C."/>
            <person name="Berger F."/>
        </authorList>
    </citation>
    <scope>NUCLEOTIDE SEQUENCE [LARGE SCALE GENOMIC DNA]</scope>
    <source>
        <strain evidence="6">Tak-1</strain>
    </source>
</reference>
<dbReference type="Proteomes" id="UP000077202">
    <property type="component" value="Unassembled WGS sequence"/>
</dbReference>
<dbReference type="PANTHER" id="PTHR47914">
    <property type="entry name" value="ALPHA/BETA-HYDROLASES SUPERFAMILY PROTEIN"/>
    <property type="match status" value="1"/>
</dbReference>
<dbReference type="EMBL" id="LVLJ01003317">
    <property type="protein sequence ID" value="OAE21908.1"/>
    <property type="molecule type" value="Genomic_DNA"/>
</dbReference>
<dbReference type="PANTHER" id="PTHR47914:SF1">
    <property type="entry name" value="ALPHA_BETA-HYDROLASES SUPERFAMILY PROTEIN"/>
    <property type="match status" value="1"/>
</dbReference>
<evidence type="ECO:0000259" key="1">
    <source>
        <dbReference type="Pfam" id="PF12697"/>
    </source>
</evidence>
<dbReference type="Pfam" id="PF12697">
    <property type="entry name" value="Abhydrolase_6"/>
    <property type="match status" value="1"/>
</dbReference>
<dbReference type="AlphaFoldDB" id="A0A176VLS5"/>
<proteinExistence type="predicted"/>
<evidence type="ECO:0000313" key="5">
    <source>
        <dbReference type="Proteomes" id="UP000077202"/>
    </source>
</evidence>
<dbReference type="InterPro" id="IPR000073">
    <property type="entry name" value="AB_hydrolase_1"/>
</dbReference>
<dbReference type="SUPFAM" id="SSF53474">
    <property type="entry name" value="alpha/beta-Hydrolases"/>
    <property type="match status" value="1"/>
</dbReference>
<dbReference type="InterPro" id="IPR029058">
    <property type="entry name" value="AB_hydrolase_fold"/>
</dbReference>
<protein>
    <recommendedName>
        <fullName evidence="1">AB hydrolase-1 domain-containing protein</fullName>
    </recommendedName>
</protein>
<name>A0A176VLS5_MARPO</name>
<evidence type="ECO:0000313" key="6">
    <source>
        <dbReference type="Proteomes" id="UP001162541"/>
    </source>
</evidence>
<organism evidence="4 5">
    <name type="scientific">Marchantia polymorpha subsp. ruderalis</name>
    <dbReference type="NCBI Taxonomy" id="1480154"/>
    <lineage>
        <taxon>Eukaryota</taxon>
        <taxon>Viridiplantae</taxon>
        <taxon>Streptophyta</taxon>
        <taxon>Embryophyta</taxon>
        <taxon>Marchantiophyta</taxon>
        <taxon>Marchantiopsida</taxon>
        <taxon>Marchantiidae</taxon>
        <taxon>Marchantiales</taxon>
        <taxon>Marchantiaceae</taxon>
        <taxon>Marchantia</taxon>
    </lineage>
</organism>
<dbReference type="EMBL" id="AP019870">
    <property type="protein sequence ID" value="BBN11802.1"/>
    <property type="molecule type" value="Genomic_DNA"/>
</dbReference>